<gene>
    <name evidence="2" type="ORF">MCUN1_000787</name>
</gene>
<feature type="compositionally biased region" description="Low complexity" evidence="1">
    <location>
        <begin position="330"/>
        <end position="344"/>
    </location>
</feature>
<organism evidence="2 3">
    <name type="scientific">Malassezia cuniculi</name>
    <dbReference type="NCBI Taxonomy" id="948313"/>
    <lineage>
        <taxon>Eukaryota</taxon>
        <taxon>Fungi</taxon>
        <taxon>Dikarya</taxon>
        <taxon>Basidiomycota</taxon>
        <taxon>Ustilaginomycotina</taxon>
        <taxon>Malasseziomycetes</taxon>
        <taxon>Malasseziales</taxon>
        <taxon>Malasseziaceae</taxon>
        <taxon>Malassezia</taxon>
    </lineage>
</organism>
<dbReference type="AlphaFoldDB" id="A0AAF0J5Z5"/>
<sequence>MASAASPLTQLGMARPSPSAAAALPADAPRIPEVLVVCLVHDSPALRAKWPELLESVLSPLFCRYVALQEDSRLLVGAVVYRSASAAELRSPLRPVDAVIRVPFLPTPRFTARVAAHFGTGTSVPSTCLGDGSKSESMLVDGVAAALEMLSSRDKPRELPQWAQAALQAHHSPVASRHVVHIVASSDGTVPTVPAALRPALNSSPALDTMSPSDMVDLLAKRSIGVCTVVSSGSSSSRTSAPMLRTLHAMLAPQDGQDVDVRDIMGSQWKAPAGVDLLGSGIALCKASGKRARMQEVLPNAKRAKATVSPVQTQSPLHTHTPQAQTPGHSQSQSQSQSQPQSQSANAGPSPPKADQKSINKIYLLQQQLATMLKNLSQLANKAPAAGIQRSLQTQMIEQIKQQLTAQQNAIRAQAEVLRSGRQPNLNVILQALINIDKEAKESGLHLGGPSNAVAKATQKAPRPPQATGPAPFWQGLLRWNFSNQPGAESFALVAATASAALAPESLALPWPNALTVKALLAASSQDLQRFIVKHRVPCVLLTLRQFPAMLAVRGAENNEANYRMLATLLERNQRVAYVPHGAQDCGLLVAALPATSAGAAGASGSPRLIALVFNTPIPFGQLSASTPQNRGVMPVSAPTQASPMHSVAYDPLSLQTQSLTPSVLTPNPLAPPNSLFKGSQTPVALPSSGLSTPFTFGDATPTNSFAFSQVLAGQQHQQQQQQAGLAQTQGLAFSGLGATPMNSASAGLGMSQVMSTAQQQLIPGVNPALTADQSSTTMFGTADFGSVDQLRAMGFM</sequence>
<feature type="region of interest" description="Disordered" evidence="1">
    <location>
        <begin position="300"/>
        <end position="356"/>
    </location>
</feature>
<feature type="compositionally biased region" description="Polar residues" evidence="1">
    <location>
        <begin position="309"/>
        <end position="329"/>
    </location>
</feature>
<evidence type="ECO:0000256" key="1">
    <source>
        <dbReference type="SAM" id="MobiDB-lite"/>
    </source>
</evidence>
<name>A0AAF0J5Z5_9BASI</name>
<evidence type="ECO:0000313" key="2">
    <source>
        <dbReference type="EMBL" id="WFD33959.1"/>
    </source>
</evidence>
<reference evidence="2" key="1">
    <citation type="submission" date="2023-03" db="EMBL/GenBank/DDBJ databases">
        <title>Mating type loci evolution in Malassezia.</title>
        <authorList>
            <person name="Coelho M.A."/>
        </authorList>
    </citation>
    <scope>NUCLEOTIDE SEQUENCE</scope>
    <source>
        <strain evidence="2">CBS 11721</strain>
    </source>
</reference>
<proteinExistence type="predicted"/>
<protein>
    <submittedName>
        <fullName evidence="2">Uncharacterized protein</fullName>
    </submittedName>
</protein>
<dbReference type="Proteomes" id="UP001219933">
    <property type="component" value="Chromosome 1"/>
</dbReference>
<keyword evidence="3" id="KW-1185">Reference proteome</keyword>
<evidence type="ECO:0000313" key="3">
    <source>
        <dbReference type="Proteomes" id="UP001219933"/>
    </source>
</evidence>
<accession>A0AAF0J5Z5</accession>
<dbReference type="EMBL" id="CP119877">
    <property type="protein sequence ID" value="WFD33959.1"/>
    <property type="molecule type" value="Genomic_DNA"/>
</dbReference>